<proteinExistence type="predicted"/>
<dbReference type="AlphaFoldDB" id="A0AAV5V8I3"/>
<accession>A0AAV5V8I3</accession>
<evidence type="ECO:0008006" key="3">
    <source>
        <dbReference type="Google" id="ProtNLM"/>
    </source>
</evidence>
<reference evidence="1" key="1">
    <citation type="submission" date="2023-10" db="EMBL/GenBank/DDBJ databases">
        <title>Genome assembly of Pristionchus species.</title>
        <authorList>
            <person name="Yoshida K."/>
            <person name="Sommer R.J."/>
        </authorList>
    </citation>
    <scope>NUCLEOTIDE SEQUENCE</scope>
    <source>
        <strain evidence="1">RS5133</strain>
    </source>
</reference>
<dbReference type="EMBL" id="BTSY01000002">
    <property type="protein sequence ID" value="GMT15513.1"/>
    <property type="molecule type" value="Genomic_DNA"/>
</dbReference>
<comment type="caution">
    <text evidence="1">The sequence shown here is derived from an EMBL/GenBank/DDBJ whole genome shotgun (WGS) entry which is preliminary data.</text>
</comment>
<organism evidence="1 2">
    <name type="scientific">Pristionchus fissidentatus</name>
    <dbReference type="NCBI Taxonomy" id="1538716"/>
    <lineage>
        <taxon>Eukaryota</taxon>
        <taxon>Metazoa</taxon>
        <taxon>Ecdysozoa</taxon>
        <taxon>Nematoda</taxon>
        <taxon>Chromadorea</taxon>
        <taxon>Rhabditida</taxon>
        <taxon>Rhabditina</taxon>
        <taxon>Diplogasteromorpha</taxon>
        <taxon>Diplogasteroidea</taxon>
        <taxon>Neodiplogasteridae</taxon>
        <taxon>Pristionchus</taxon>
    </lineage>
</organism>
<keyword evidence="2" id="KW-1185">Reference proteome</keyword>
<feature type="non-terminal residue" evidence="1">
    <location>
        <position position="77"/>
    </location>
</feature>
<sequence length="77" mass="8484">GTLTSLLETATFPALVARFFSITSAITEKSAKQRHRIPTIAGILRRKTEKMKIPSCPGGRALSCIQRPGRYIGYIHV</sequence>
<gene>
    <name evidence="1" type="ORF">PFISCL1PPCAC_6810</name>
</gene>
<name>A0AAV5V8I3_9BILA</name>
<evidence type="ECO:0000313" key="1">
    <source>
        <dbReference type="EMBL" id="GMT15513.1"/>
    </source>
</evidence>
<feature type="non-terminal residue" evidence="1">
    <location>
        <position position="1"/>
    </location>
</feature>
<protein>
    <recommendedName>
        <fullName evidence="3">Ribosomal protein</fullName>
    </recommendedName>
</protein>
<evidence type="ECO:0000313" key="2">
    <source>
        <dbReference type="Proteomes" id="UP001432322"/>
    </source>
</evidence>
<dbReference type="Proteomes" id="UP001432322">
    <property type="component" value="Unassembled WGS sequence"/>
</dbReference>